<proteinExistence type="predicted"/>
<protein>
    <submittedName>
        <fullName evidence="1">Uncharacterized protein</fullName>
    </submittedName>
</protein>
<dbReference type="EMBL" id="JAEHOE010000217">
    <property type="protein sequence ID" value="KAG2482518.1"/>
    <property type="molecule type" value="Genomic_DNA"/>
</dbReference>
<sequence length="166" mass="18907">MLGVSETDQVVALCAEDYPRHFVSGQHPKDCVVTKVLDTKPEFIFHHVRGKNNRLWFRAAWKLPSDEFTTMSFLLDTGAPKHLYLSEKCLQVLEKAGVVQVNEDFNIMFVVIFGRKCPVERTPSPHSQANIMGLKLLMLLGLQLSEEEPYFSFTKKFDFITAEALA</sequence>
<dbReference type="AlphaFoldDB" id="A0A836BPE5"/>
<organism evidence="1 2">
    <name type="scientific">Edaphochlamys debaryana</name>
    <dbReference type="NCBI Taxonomy" id="47281"/>
    <lineage>
        <taxon>Eukaryota</taxon>
        <taxon>Viridiplantae</taxon>
        <taxon>Chlorophyta</taxon>
        <taxon>core chlorophytes</taxon>
        <taxon>Chlorophyceae</taxon>
        <taxon>CS clade</taxon>
        <taxon>Chlamydomonadales</taxon>
        <taxon>Chlamydomonadales incertae sedis</taxon>
        <taxon>Edaphochlamys</taxon>
    </lineage>
</organism>
<evidence type="ECO:0000313" key="1">
    <source>
        <dbReference type="EMBL" id="KAG2482518.1"/>
    </source>
</evidence>
<reference evidence="1" key="1">
    <citation type="journal article" date="2020" name="bioRxiv">
        <title>Comparative genomics of Chlamydomonas.</title>
        <authorList>
            <person name="Craig R.J."/>
            <person name="Hasan A.R."/>
            <person name="Ness R.W."/>
            <person name="Keightley P.D."/>
        </authorList>
    </citation>
    <scope>NUCLEOTIDE SEQUENCE</scope>
    <source>
        <strain evidence="1">CCAP 11/70</strain>
    </source>
</reference>
<accession>A0A836BPE5</accession>
<dbReference type="OrthoDB" id="3017231at2759"/>
<keyword evidence="2" id="KW-1185">Reference proteome</keyword>
<name>A0A836BPE5_9CHLO</name>
<gene>
    <name evidence="1" type="ORF">HYH03_018563</name>
</gene>
<comment type="caution">
    <text evidence="1">The sequence shown here is derived from an EMBL/GenBank/DDBJ whole genome shotgun (WGS) entry which is preliminary data.</text>
</comment>
<evidence type="ECO:0000313" key="2">
    <source>
        <dbReference type="Proteomes" id="UP000612055"/>
    </source>
</evidence>
<dbReference type="Proteomes" id="UP000612055">
    <property type="component" value="Unassembled WGS sequence"/>
</dbReference>